<comment type="subcellular location">
    <subcellularLocation>
        <location evidence="1">Cytoplasm</location>
    </subcellularLocation>
</comment>
<evidence type="ECO:0000256" key="1">
    <source>
        <dbReference type="ARBA" id="ARBA00004496"/>
    </source>
</evidence>
<dbReference type="RefSeq" id="XP_014563751.1">
    <property type="nucleotide sequence ID" value="XM_014708265.1"/>
</dbReference>
<dbReference type="InterPro" id="IPR011989">
    <property type="entry name" value="ARM-like"/>
</dbReference>
<keyword evidence="2" id="KW-0813">Transport</keyword>
<dbReference type="SUPFAM" id="SSF48371">
    <property type="entry name" value="ARM repeat"/>
    <property type="match status" value="1"/>
</dbReference>
<dbReference type="HOGENOM" id="CLU_017822_0_0_1"/>
<dbReference type="GO" id="GO:0005737">
    <property type="term" value="C:cytoplasm"/>
    <property type="evidence" value="ECO:0007669"/>
    <property type="project" value="UniProtKB-SubCell"/>
</dbReference>
<dbReference type="GO" id="GO:0031267">
    <property type="term" value="F:small GTPase binding"/>
    <property type="evidence" value="ECO:0007669"/>
    <property type="project" value="InterPro"/>
</dbReference>
<evidence type="ECO:0000256" key="4">
    <source>
        <dbReference type="ARBA" id="ARBA00022737"/>
    </source>
</evidence>
<dbReference type="Pfam" id="PF25574">
    <property type="entry name" value="TPR_IMB1"/>
    <property type="match status" value="1"/>
</dbReference>
<sequence length="829" mass="93266">MDRRELEACLYDVLRSDAQTGKQSEARILDLQANDFGRFVPVLAEVFCDVNTNDQVKMVAGIIFKNTVHANDVELQRMCLNRWLSLDGGVREYIKGMLKEALEGYVPRFCVMAGAILGYIARIEVENGIDPRFFEEMRMKVNEDDKIEGVCEAVGVSTSYIAKEAPGVFEERIVRMVFETCIYALINGTNSRRKLAGLKCLMNSMEAPRMFCRAEDMRVFLDATMGIWNGSDDELIHKSMICFNRMVMLYYNYTEKGMLEDMLSQYLGRFFKSNSDEIKVQAIEYWCIFAEKKDDWIIDKYLPVVLPEILRLLSKGEEYNADGWTSHKAASSCLEMYTEIKGNKLMKSEVVWGFIESSLRSSVRLDVDIGAIALGSIMCEECEDYLVMVMPQLVGGVNFEESKESCLWALSKAAECNFYALVEYLPAIISKCGGIVLEGSKPSMGAAWVMNCVFDSVYKLRKNETYAKHLPKDIKRNADGFVEIFLVKQYLDVVNMLVKGTEMVSLNDSGLRIALFSALNSLISVCPPMLQSILSGFYEYTARKIDECVGVLGHATQDQILVVEDVLSNYIGLIEAITMSRKTDGVEDVMGVFLKILESTPTIAFGEVYISVSNLSTKFVPHVSILLPYIIRDMKCTDKFVLNSVINLVGRLASTMGTDFSIIASVIMPLLGQCLGSESTPKELKPVILSVFGDIALALEKGFEPHVEMVAMLFSQIAELDFRYDKDYVEELRKNSLQLVNCSLVAVGDCMKVRSAVPRILSIAHVINASDENGRVHEQMLGLIDDLVMMYGKNFGLDDPWIKEFLHNVMKHGNDKNRNRAGHILEVLR</sequence>
<dbReference type="InterPro" id="IPR040122">
    <property type="entry name" value="Importin_beta"/>
</dbReference>
<dbReference type="Gene3D" id="1.25.10.10">
    <property type="entry name" value="Leucine-rich Repeat Variant"/>
    <property type="match status" value="1"/>
</dbReference>
<keyword evidence="5" id="KW-0653">Protein transport</keyword>
<dbReference type="Proteomes" id="UP000031056">
    <property type="component" value="Unassembled WGS sequence"/>
</dbReference>
<dbReference type="PROSITE" id="PS50166">
    <property type="entry name" value="IMPORTIN_B_NT"/>
    <property type="match status" value="1"/>
</dbReference>
<feature type="domain" description="Importin N-terminal" evidence="6">
    <location>
        <begin position="24"/>
        <end position="104"/>
    </location>
</feature>
<dbReference type="EMBL" id="JOKQ01000005">
    <property type="protein sequence ID" value="KHN69709.1"/>
    <property type="molecule type" value="Genomic_DNA"/>
</dbReference>
<dbReference type="AlphaFoldDB" id="A0A0B2UKG5"/>
<evidence type="ECO:0000313" key="7">
    <source>
        <dbReference type="EMBL" id="KHN69709.1"/>
    </source>
</evidence>
<dbReference type="InParanoid" id="A0A0B2UKG5"/>
<proteinExistence type="predicted"/>
<dbReference type="FunCoup" id="A0A0B2UKG5">
    <property type="interactions" value="375"/>
</dbReference>
<evidence type="ECO:0000259" key="6">
    <source>
        <dbReference type="PROSITE" id="PS50166"/>
    </source>
</evidence>
<gene>
    <name evidence="7" type="ORF">M896_051180</name>
</gene>
<dbReference type="STRING" id="1354746.A0A0B2UKG5"/>
<organism evidence="7 8">
    <name type="scientific">Ordospora colligata OC4</name>
    <dbReference type="NCBI Taxonomy" id="1354746"/>
    <lineage>
        <taxon>Eukaryota</taxon>
        <taxon>Fungi</taxon>
        <taxon>Fungi incertae sedis</taxon>
        <taxon>Microsporidia</taxon>
        <taxon>Ordosporidae</taxon>
        <taxon>Ordospora</taxon>
    </lineage>
</organism>
<keyword evidence="8" id="KW-1185">Reference proteome</keyword>
<evidence type="ECO:0000256" key="3">
    <source>
        <dbReference type="ARBA" id="ARBA00022490"/>
    </source>
</evidence>
<dbReference type="InterPro" id="IPR016024">
    <property type="entry name" value="ARM-type_fold"/>
</dbReference>
<dbReference type="OrthoDB" id="10263328at2759"/>
<dbReference type="InterPro" id="IPR058584">
    <property type="entry name" value="IMB1_TNPO1-like_TPR"/>
</dbReference>
<comment type="caution">
    <text evidence="7">The sequence shown here is derived from an EMBL/GenBank/DDBJ whole genome shotgun (WGS) entry which is preliminary data.</text>
</comment>
<keyword evidence="3" id="KW-0963">Cytoplasm</keyword>
<evidence type="ECO:0000256" key="5">
    <source>
        <dbReference type="ARBA" id="ARBA00022927"/>
    </source>
</evidence>
<dbReference type="InterPro" id="IPR001494">
    <property type="entry name" value="Importin-beta_N"/>
</dbReference>
<dbReference type="PANTHER" id="PTHR10527">
    <property type="entry name" value="IMPORTIN BETA"/>
    <property type="match status" value="1"/>
</dbReference>
<keyword evidence="4" id="KW-0677">Repeat</keyword>
<reference evidence="7 8" key="1">
    <citation type="journal article" date="2014" name="MBio">
        <title>The Ordospora colligata genome; evolution of extreme reduction in microsporidia and host-to-parasite horizontal gene transfer.</title>
        <authorList>
            <person name="Pombert J.-F."/>
            <person name="Haag K.L."/>
            <person name="Beidas S."/>
            <person name="Ebert D."/>
            <person name="Keeling P.J."/>
        </authorList>
    </citation>
    <scope>NUCLEOTIDE SEQUENCE [LARGE SCALE GENOMIC DNA]</scope>
    <source>
        <strain evidence="7 8">OC4</strain>
    </source>
</reference>
<dbReference type="GeneID" id="26261771"/>
<accession>A0A0B2UKG5</accession>
<dbReference type="GO" id="GO:0006606">
    <property type="term" value="P:protein import into nucleus"/>
    <property type="evidence" value="ECO:0007669"/>
    <property type="project" value="InterPro"/>
</dbReference>
<evidence type="ECO:0000256" key="2">
    <source>
        <dbReference type="ARBA" id="ARBA00022448"/>
    </source>
</evidence>
<dbReference type="VEuPathDB" id="MicrosporidiaDB:M896_051180"/>
<protein>
    <submittedName>
        <fullName evidence="7">Importin beta</fullName>
    </submittedName>
</protein>
<name>A0A0B2UKG5_9MICR</name>
<evidence type="ECO:0000313" key="8">
    <source>
        <dbReference type="Proteomes" id="UP000031056"/>
    </source>
</evidence>